<dbReference type="Pfam" id="PF01704">
    <property type="entry name" value="UDPGP"/>
    <property type="match status" value="1"/>
</dbReference>
<dbReference type="InParanoid" id="Q22GF6"/>
<name>Q22GF6_TETTS</name>
<protein>
    <recommendedName>
        <fullName evidence="3">UDP-N-acetylglucosamine diphosphorylase</fullName>
        <ecNumber evidence="3">2.7.7.23</ecNumber>
    </recommendedName>
</protein>
<keyword evidence="8" id="KW-1185">Reference proteome</keyword>
<dbReference type="EC" id="2.7.7.23" evidence="3"/>
<evidence type="ECO:0000313" key="7">
    <source>
        <dbReference type="EMBL" id="EAR84375.3"/>
    </source>
</evidence>
<dbReference type="GeneID" id="7831870"/>
<dbReference type="PANTHER" id="PTHR11952:SF2">
    <property type="entry name" value="LD24639P"/>
    <property type="match status" value="1"/>
</dbReference>
<evidence type="ECO:0000256" key="3">
    <source>
        <dbReference type="ARBA" id="ARBA00012457"/>
    </source>
</evidence>
<dbReference type="GO" id="GO:0006048">
    <property type="term" value="P:UDP-N-acetylglucosamine biosynthetic process"/>
    <property type="evidence" value="ECO:0007669"/>
    <property type="project" value="TreeGrafter"/>
</dbReference>
<evidence type="ECO:0000256" key="1">
    <source>
        <dbReference type="ARBA" id="ARBA00005208"/>
    </source>
</evidence>
<dbReference type="GO" id="GO:0003977">
    <property type="term" value="F:UDP-N-acetylglucosamine diphosphorylase activity"/>
    <property type="evidence" value="ECO:0007669"/>
    <property type="project" value="UniProtKB-EC"/>
</dbReference>
<evidence type="ECO:0000256" key="4">
    <source>
        <dbReference type="ARBA" id="ARBA00022679"/>
    </source>
</evidence>
<reference evidence="8" key="1">
    <citation type="journal article" date="2006" name="PLoS Biol.">
        <title>Macronuclear genome sequence of the ciliate Tetrahymena thermophila, a model eukaryote.</title>
        <authorList>
            <person name="Eisen J.A."/>
            <person name="Coyne R.S."/>
            <person name="Wu M."/>
            <person name="Wu D."/>
            <person name="Thiagarajan M."/>
            <person name="Wortman J.R."/>
            <person name="Badger J.H."/>
            <person name="Ren Q."/>
            <person name="Amedeo P."/>
            <person name="Jones K.M."/>
            <person name="Tallon L.J."/>
            <person name="Delcher A.L."/>
            <person name="Salzberg S.L."/>
            <person name="Silva J.C."/>
            <person name="Haas B.J."/>
            <person name="Majoros W.H."/>
            <person name="Farzad M."/>
            <person name="Carlton J.M."/>
            <person name="Smith R.K. Jr."/>
            <person name="Garg J."/>
            <person name="Pearlman R.E."/>
            <person name="Karrer K.M."/>
            <person name="Sun L."/>
            <person name="Manning G."/>
            <person name="Elde N.C."/>
            <person name="Turkewitz A.P."/>
            <person name="Asai D.J."/>
            <person name="Wilkes D.E."/>
            <person name="Wang Y."/>
            <person name="Cai H."/>
            <person name="Collins K."/>
            <person name="Stewart B.A."/>
            <person name="Lee S.R."/>
            <person name="Wilamowska K."/>
            <person name="Weinberg Z."/>
            <person name="Ruzzo W.L."/>
            <person name="Wloga D."/>
            <person name="Gaertig J."/>
            <person name="Frankel J."/>
            <person name="Tsao C.-C."/>
            <person name="Gorovsky M.A."/>
            <person name="Keeling P.J."/>
            <person name="Waller R.F."/>
            <person name="Patron N.J."/>
            <person name="Cherry J.M."/>
            <person name="Stover N.A."/>
            <person name="Krieger C.J."/>
            <person name="del Toro C."/>
            <person name="Ryder H.F."/>
            <person name="Williamson S.C."/>
            <person name="Barbeau R.A."/>
            <person name="Hamilton E.P."/>
            <person name="Orias E."/>
        </authorList>
    </citation>
    <scope>NUCLEOTIDE SEQUENCE [LARGE SCALE GENOMIC DNA]</scope>
    <source>
        <strain evidence="8">SB210</strain>
    </source>
</reference>
<dbReference type="SUPFAM" id="SSF53448">
    <property type="entry name" value="Nucleotide-diphospho-sugar transferases"/>
    <property type="match status" value="1"/>
</dbReference>
<gene>
    <name evidence="7" type="ORF">TTHERM_00703670</name>
</gene>
<comment type="similarity">
    <text evidence="2">Belongs to the UDPGP type 1 family.</text>
</comment>
<comment type="catalytic activity">
    <reaction evidence="6">
        <text>N-acetyl-alpha-D-glucosamine 1-phosphate + UTP + H(+) = UDP-N-acetyl-alpha-D-glucosamine + diphosphate</text>
        <dbReference type="Rhea" id="RHEA:13509"/>
        <dbReference type="ChEBI" id="CHEBI:15378"/>
        <dbReference type="ChEBI" id="CHEBI:33019"/>
        <dbReference type="ChEBI" id="CHEBI:46398"/>
        <dbReference type="ChEBI" id="CHEBI:57705"/>
        <dbReference type="ChEBI" id="CHEBI:57776"/>
        <dbReference type="EC" id="2.7.7.23"/>
    </reaction>
</comment>
<organism evidence="7 8">
    <name type="scientific">Tetrahymena thermophila (strain SB210)</name>
    <dbReference type="NCBI Taxonomy" id="312017"/>
    <lineage>
        <taxon>Eukaryota</taxon>
        <taxon>Sar</taxon>
        <taxon>Alveolata</taxon>
        <taxon>Ciliophora</taxon>
        <taxon>Intramacronucleata</taxon>
        <taxon>Oligohymenophorea</taxon>
        <taxon>Hymenostomatida</taxon>
        <taxon>Tetrahymenina</taxon>
        <taxon>Tetrahymenidae</taxon>
        <taxon>Tetrahymena</taxon>
    </lineage>
</organism>
<dbReference type="PANTHER" id="PTHR11952">
    <property type="entry name" value="UDP- GLUCOSE PYROPHOSPHORYLASE"/>
    <property type="match status" value="1"/>
</dbReference>
<keyword evidence="4" id="KW-0808">Transferase</keyword>
<dbReference type="eggNOG" id="KOG2388">
    <property type="taxonomic scope" value="Eukaryota"/>
</dbReference>
<dbReference type="AlphaFoldDB" id="Q22GF6"/>
<dbReference type="Proteomes" id="UP000009168">
    <property type="component" value="Unassembled WGS sequence"/>
</dbReference>
<evidence type="ECO:0000256" key="2">
    <source>
        <dbReference type="ARBA" id="ARBA00010401"/>
    </source>
</evidence>
<dbReference type="InterPro" id="IPR039741">
    <property type="entry name" value="UDP-sugar_pyrophosphorylase"/>
</dbReference>
<keyword evidence="5 7" id="KW-0548">Nucleotidyltransferase</keyword>
<dbReference type="STRING" id="312017.Q22GF6"/>
<evidence type="ECO:0000256" key="5">
    <source>
        <dbReference type="ARBA" id="ARBA00022695"/>
    </source>
</evidence>
<dbReference type="Gene3D" id="3.90.550.10">
    <property type="entry name" value="Spore Coat Polysaccharide Biosynthesis Protein SpsA, Chain A"/>
    <property type="match status" value="1"/>
</dbReference>
<dbReference type="EMBL" id="GG662460">
    <property type="protein sequence ID" value="EAR84375.3"/>
    <property type="molecule type" value="Genomic_DNA"/>
</dbReference>
<comment type="pathway">
    <text evidence="1">Nucleotide-sugar biosynthesis; UDP-N-acetyl-alpha-D-glucosamine biosynthesis; UDP-N-acetyl-alpha-D-glucosamine from N-acetyl-alpha-D-glucosamine 1-phosphate: step 1/1.</text>
</comment>
<accession>Q22GF6</accession>
<dbReference type="FunCoup" id="Q22GF6">
    <property type="interactions" value="165"/>
</dbReference>
<dbReference type="CDD" id="cd04193">
    <property type="entry name" value="UDPGlcNAc_PPase"/>
    <property type="match status" value="1"/>
</dbReference>
<proteinExistence type="inferred from homology"/>
<dbReference type="InterPro" id="IPR002618">
    <property type="entry name" value="UDPGP_fam"/>
</dbReference>
<dbReference type="InterPro" id="IPR029044">
    <property type="entry name" value="Nucleotide-diphossugar_trans"/>
</dbReference>
<dbReference type="RefSeq" id="XP_001032038.3">
    <property type="nucleotide sequence ID" value="XM_001032038.3"/>
</dbReference>
<evidence type="ECO:0000313" key="8">
    <source>
        <dbReference type="Proteomes" id="UP000009168"/>
    </source>
</evidence>
<sequence length="506" mass="58141">MSTHQSHHKKFSETEIAHLVSEIVKNNQEHLLKNIDELNEQELHLYYQDLKQLDFKLLHSLYQTYIVQNQAPTTFNDDQVTLVEEILSLEQQTGQLLNELQLLGLEAIAKGEVAVILLAGGQGTRLGYDKPKGMLTLEVPSKRTIFSYYADKIKTLSNYALSKFPQYKKENDAHGRQRIPIQFYLMTSVVTDQDTKDYFKANDYFGISEDSIHYFVQGYLPSLDKKGKILFESKNKIFLSPNGNGGIYDSLQSTGVLKKLNDQKIKYIQMMGVDNILGKFADPEQIGLMVKKGYEIVSKYAKKRNAAESVGIHVLRDKKFSIMEYSDMTEAQKNKVDANGKLVYDKSFLCNFFCSIDFLNRIINDENAKKELFQYHLANKQVAYYDVDLKQVVKPAEKNAYKFELFIFDSFPLAKTFCLMEINREEQFAPIKNSVTGSPQDNPRTAVEQLAKLHQKWLINAGYTFDYQASWENVVEVDPKITYYGENIPAPSEANKHITAKPFYLK</sequence>
<dbReference type="HOGENOM" id="CLU_025603_1_1_1"/>
<dbReference type="OrthoDB" id="532420at2759"/>
<evidence type="ECO:0000256" key="6">
    <source>
        <dbReference type="ARBA" id="ARBA00048493"/>
    </source>
</evidence>
<dbReference type="KEGG" id="tet:TTHERM_00703670"/>